<accession>A0A1I3WYG7</accession>
<evidence type="ECO:0000256" key="2">
    <source>
        <dbReference type="ARBA" id="ARBA00006188"/>
    </source>
</evidence>
<sequence>MQILPGATDAPATKPNETLGEWIERQTVLSAAAMLRCISATDIIKDRRGFGQVIKPTKGSVLACPIPASYDPDPDYFFHWLRDSAVIIDALRCLLEAGKINDMGRLHFKDFLSFSLALCDLDGRAFLDGAGDFRRNIEPYFQQFVRPDDDIESVRGERVFGEPRFNPDGTLDIIKWSRPQHDGPALRALAVLRFARLAVAQEDETRRLMAALIARDIDFILAHWREASFDIWEEELGEHYYTRLAQCAALSDAEPWMEAVGDHERAKACRAEAMEISRRLDQFWSPAAGIYGSRRAAGDSAGDKALDIAVLLAVVHAARREGPHSLSDPKVWATLAKLEDLFASSYKINQDIGGDRAPALGRYAGDKYYSGGAYYFSTLGAAEFYFRLAGLAANGAVIAKTHESAAFFSRLGLAEQDRLHDRRFLFQALFRRADQYMATVRAFTPASGELSEQFDQATGAQTSAKSLAWSHAAFITAATGRTAALAAAS</sequence>
<dbReference type="PRINTS" id="PR00736">
    <property type="entry name" value="GLHYDRLASE15"/>
</dbReference>
<dbReference type="EC" id="3.2.1.3" evidence="3"/>
<dbReference type="Gene3D" id="1.50.10.10">
    <property type="match status" value="1"/>
</dbReference>
<dbReference type="AlphaFoldDB" id="A0A1I3WYG7"/>
<comment type="catalytic activity">
    <reaction evidence="1">
        <text>Hydrolysis of terminal (1-&gt;4)-linked alpha-D-glucose residues successively from non-reducing ends of the chains with release of beta-D-glucose.</text>
        <dbReference type="EC" id="3.2.1.3"/>
    </reaction>
</comment>
<name>A0A1I3WYG7_9HYPH</name>
<dbReference type="EMBL" id="FOSN01000002">
    <property type="protein sequence ID" value="SFK12159.1"/>
    <property type="molecule type" value="Genomic_DNA"/>
</dbReference>
<evidence type="ECO:0000256" key="4">
    <source>
        <dbReference type="ARBA" id="ARBA00022801"/>
    </source>
</evidence>
<keyword evidence="4" id="KW-0378">Hydrolase</keyword>
<reference evidence="9 10" key="1">
    <citation type="submission" date="2016-10" db="EMBL/GenBank/DDBJ databases">
        <authorList>
            <person name="de Groot N.N."/>
        </authorList>
    </citation>
    <scope>NUCLEOTIDE SEQUENCE [LARGE SCALE GENOMIC DNA]</scope>
    <source>
        <strain evidence="9 10">NE2</strain>
    </source>
</reference>
<dbReference type="GO" id="GO:0004339">
    <property type="term" value="F:glucan 1,4-alpha-glucosidase activity"/>
    <property type="evidence" value="ECO:0007669"/>
    <property type="project" value="UniProtKB-EC"/>
</dbReference>
<keyword evidence="10" id="KW-1185">Reference proteome</keyword>
<dbReference type="SUPFAM" id="SSF48208">
    <property type="entry name" value="Six-hairpin glycosidases"/>
    <property type="match status" value="1"/>
</dbReference>
<evidence type="ECO:0000256" key="3">
    <source>
        <dbReference type="ARBA" id="ARBA00012593"/>
    </source>
</evidence>
<evidence type="ECO:0000256" key="6">
    <source>
        <dbReference type="ARBA" id="ARBA00023295"/>
    </source>
</evidence>
<dbReference type="InterPro" id="IPR011613">
    <property type="entry name" value="GH15-like"/>
</dbReference>
<dbReference type="InterPro" id="IPR008928">
    <property type="entry name" value="6-hairpin_glycosidase_sf"/>
</dbReference>
<evidence type="ECO:0000313" key="9">
    <source>
        <dbReference type="EMBL" id="SFK12159.1"/>
    </source>
</evidence>
<protein>
    <recommendedName>
        <fullName evidence="3">glucan 1,4-alpha-glucosidase</fullName>
        <ecNumber evidence="3">3.2.1.3</ecNumber>
    </recommendedName>
</protein>
<dbReference type="GO" id="GO:0000272">
    <property type="term" value="P:polysaccharide catabolic process"/>
    <property type="evidence" value="ECO:0007669"/>
    <property type="project" value="UniProtKB-KW"/>
</dbReference>
<feature type="domain" description="GH15-like" evidence="8">
    <location>
        <begin position="66"/>
        <end position="478"/>
    </location>
</feature>
<keyword evidence="7" id="KW-0624">Polysaccharide degradation</keyword>
<keyword evidence="6" id="KW-0326">Glycosidase</keyword>
<dbReference type="RefSeq" id="WP_210185879.1">
    <property type="nucleotide sequence ID" value="NZ_FOSN01000002.1"/>
</dbReference>
<organism evidence="9 10">
    <name type="scientific">Methylocapsa palsarum</name>
    <dbReference type="NCBI Taxonomy" id="1612308"/>
    <lineage>
        <taxon>Bacteria</taxon>
        <taxon>Pseudomonadati</taxon>
        <taxon>Pseudomonadota</taxon>
        <taxon>Alphaproteobacteria</taxon>
        <taxon>Hyphomicrobiales</taxon>
        <taxon>Beijerinckiaceae</taxon>
        <taxon>Methylocapsa</taxon>
    </lineage>
</organism>
<dbReference type="InterPro" id="IPR012341">
    <property type="entry name" value="6hp_glycosidase-like_sf"/>
</dbReference>
<proteinExistence type="inferred from homology"/>
<evidence type="ECO:0000256" key="1">
    <source>
        <dbReference type="ARBA" id="ARBA00001863"/>
    </source>
</evidence>
<evidence type="ECO:0000256" key="5">
    <source>
        <dbReference type="ARBA" id="ARBA00023277"/>
    </source>
</evidence>
<dbReference type="PANTHER" id="PTHR31616:SF9">
    <property type="entry name" value="GLUCOAMYLASE, INTRACELLULAR SPORULATION-SPECIFIC"/>
    <property type="match status" value="1"/>
</dbReference>
<comment type="similarity">
    <text evidence="2">Belongs to the glycosyl hydrolase 15 family.</text>
</comment>
<dbReference type="InterPro" id="IPR000165">
    <property type="entry name" value="Glucoamylase"/>
</dbReference>
<dbReference type="Proteomes" id="UP000198755">
    <property type="component" value="Unassembled WGS sequence"/>
</dbReference>
<dbReference type="STRING" id="1612308.SAMN05444581_102220"/>
<gene>
    <name evidence="9" type="ORF">SAMN05444581_102220</name>
</gene>
<evidence type="ECO:0000256" key="7">
    <source>
        <dbReference type="ARBA" id="ARBA00023326"/>
    </source>
</evidence>
<keyword evidence="5" id="KW-0119">Carbohydrate metabolism</keyword>
<evidence type="ECO:0000259" key="8">
    <source>
        <dbReference type="Pfam" id="PF00723"/>
    </source>
</evidence>
<dbReference type="Pfam" id="PF00723">
    <property type="entry name" value="Glyco_hydro_15"/>
    <property type="match status" value="1"/>
</dbReference>
<evidence type="ECO:0000313" key="10">
    <source>
        <dbReference type="Proteomes" id="UP000198755"/>
    </source>
</evidence>
<dbReference type="PANTHER" id="PTHR31616">
    <property type="entry name" value="TREHALASE"/>
    <property type="match status" value="1"/>
</dbReference>